<dbReference type="InterPro" id="IPR015422">
    <property type="entry name" value="PyrdxlP-dep_Trfase_small"/>
</dbReference>
<proteinExistence type="inferred from homology"/>
<dbReference type="OrthoDB" id="3168162at2759"/>
<comment type="cofactor">
    <cofactor evidence="1">
        <name>pyridoxal 5'-phosphate</name>
        <dbReference type="ChEBI" id="CHEBI:597326"/>
    </cofactor>
</comment>
<reference evidence="14" key="1">
    <citation type="submission" date="2011-02" db="EMBL/GenBank/DDBJ databases">
        <title>The Genome Sequence of Capsaspora owczarzaki ATCC 30864.</title>
        <authorList>
            <person name="Russ C."/>
            <person name="Cuomo C."/>
            <person name="Burger G."/>
            <person name="Gray M.W."/>
            <person name="Holland P.W.H."/>
            <person name="King N."/>
            <person name="Lang F.B.F."/>
            <person name="Roger A.J."/>
            <person name="Ruiz-Trillo I."/>
            <person name="Young S.K."/>
            <person name="Zeng Q."/>
            <person name="Gargeya S."/>
            <person name="Alvarado L."/>
            <person name="Berlin A."/>
            <person name="Chapman S.B."/>
            <person name="Chen Z."/>
            <person name="Freedman E."/>
            <person name="Gellesch M."/>
            <person name="Goldberg J."/>
            <person name="Griggs A."/>
            <person name="Gujja S."/>
            <person name="Heilman E."/>
            <person name="Heiman D."/>
            <person name="Howarth C."/>
            <person name="Mehta T."/>
            <person name="Neiman D."/>
            <person name="Pearson M."/>
            <person name="Roberts A."/>
            <person name="Saif S."/>
            <person name="Shea T."/>
            <person name="Shenoy N."/>
            <person name="Sisk P."/>
            <person name="Stolte C."/>
            <person name="Sykes S."/>
            <person name="White J."/>
            <person name="Yandava C."/>
            <person name="Haas B."/>
            <person name="Nusbaum C."/>
            <person name="Birren B."/>
        </authorList>
    </citation>
    <scope>NUCLEOTIDE SEQUENCE</scope>
    <source>
        <strain evidence="14">ATCC 30864</strain>
    </source>
</reference>
<sequence length="557" mass="61260">MNNSISHLCFFQSLPLIILKLDATQTHRVYYCCCIIVLTLHFPPPLRLTQRMSAADADMVAQLSLLEIANLLLAKLLSYVPSLPSHGPIFELLHHAFYEAPAYHLILEGLLVLSILWLVVRKSDKSKDKGPKLTAKEVEEIIAEWQPEPLVPVSGPEPVVVPVVQGPAAAFVQIDGQKKINLASFNFLNFVGNKKVEDAAVTSLKKYGVGSCGPRGFYGTIDVHLELESKLAKFTQTEEAVLYSYAFSTVASVIPAYSKRGDILFVDEAISFPLAQGVLASRSTVKYFKHNDMADLERLLIEQQREDAKLAKKAKLSRRFVVVEGLYANTAEIAPLKRLVELKWQYKVRIMLDETFSFGVLGDHGRGITEHFGISPEDIDIMTSSLEHAVGSIGGFSYGKTFVMDHQRLSSQGYCFSASLPPLLASAALCALEAMEKSPDMFTTLRSRSKAIHAKLSTALGRHLVVSGDASAPMKFLTVKQTKGRAADEALLDLIVSKANDKNVVLTRARYIEDYERVQRPPAIRIALNIGHSEGEVENAIRDIAAAADEAAKAHSS</sequence>
<dbReference type="InterPro" id="IPR050087">
    <property type="entry name" value="AON_synthase_class-II"/>
</dbReference>
<evidence type="ECO:0000256" key="7">
    <source>
        <dbReference type="ARBA" id="ARBA00022898"/>
    </source>
</evidence>
<dbReference type="Gene3D" id="3.40.640.10">
    <property type="entry name" value="Type I PLP-dependent aspartate aminotransferase-like (Major domain)"/>
    <property type="match status" value="1"/>
</dbReference>
<evidence type="ECO:0000259" key="12">
    <source>
        <dbReference type="Pfam" id="PF00155"/>
    </source>
</evidence>
<evidence type="ECO:0000256" key="6">
    <source>
        <dbReference type="ARBA" id="ARBA00022679"/>
    </source>
</evidence>
<dbReference type="Proteomes" id="UP000008743">
    <property type="component" value="Unassembled WGS sequence"/>
</dbReference>
<evidence type="ECO:0000256" key="4">
    <source>
        <dbReference type="ARBA" id="ARBA00008392"/>
    </source>
</evidence>
<dbReference type="STRING" id="595528.A0A0D2WV27"/>
<evidence type="ECO:0000256" key="3">
    <source>
        <dbReference type="ARBA" id="ARBA00004991"/>
    </source>
</evidence>
<evidence type="ECO:0000256" key="5">
    <source>
        <dbReference type="ARBA" id="ARBA00013220"/>
    </source>
</evidence>
<feature type="chain" id="PRO_5002266598" description="serine C-palmitoyltransferase" evidence="11">
    <location>
        <begin position="24"/>
        <end position="557"/>
    </location>
</feature>
<evidence type="ECO:0000256" key="10">
    <source>
        <dbReference type="ARBA" id="ARBA00023315"/>
    </source>
</evidence>
<comment type="pathway">
    <text evidence="2">Lipid metabolism; sphingolipid metabolism.</text>
</comment>
<evidence type="ECO:0000313" key="13">
    <source>
        <dbReference type="EMBL" id="KJE96575.1"/>
    </source>
</evidence>
<keyword evidence="10" id="KW-0012">Acyltransferase</keyword>
<name>A0A0D2WV27_CAPO3</name>
<keyword evidence="11" id="KW-0732">Signal</keyword>
<dbReference type="GO" id="GO:0004758">
    <property type="term" value="F:serine C-palmitoyltransferase activity"/>
    <property type="evidence" value="ECO:0007669"/>
    <property type="project" value="UniProtKB-EC"/>
</dbReference>
<dbReference type="GO" id="GO:0016020">
    <property type="term" value="C:membrane"/>
    <property type="evidence" value="ECO:0007669"/>
    <property type="project" value="GOC"/>
</dbReference>
<evidence type="ECO:0000256" key="9">
    <source>
        <dbReference type="ARBA" id="ARBA00023098"/>
    </source>
</evidence>
<evidence type="ECO:0000256" key="1">
    <source>
        <dbReference type="ARBA" id="ARBA00001933"/>
    </source>
</evidence>
<gene>
    <name evidence="13" type="ORF">CAOG_006878</name>
</gene>
<feature type="domain" description="Aminotransferase class I/classII large" evidence="12">
    <location>
        <begin position="178"/>
        <end position="544"/>
    </location>
</feature>
<keyword evidence="8" id="KW-0746">Sphingolipid metabolism</keyword>
<organism evidence="13 14">
    <name type="scientific">Capsaspora owczarzaki (strain ATCC 30864)</name>
    <dbReference type="NCBI Taxonomy" id="595528"/>
    <lineage>
        <taxon>Eukaryota</taxon>
        <taxon>Filasterea</taxon>
        <taxon>Capsaspora</taxon>
    </lineage>
</organism>
<dbReference type="GO" id="GO:0030170">
    <property type="term" value="F:pyridoxal phosphate binding"/>
    <property type="evidence" value="ECO:0007669"/>
    <property type="project" value="InterPro"/>
</dbReference>
<protein>
    <recommendedName>
        <fullName evidence="5">serine C-palmitoyltransferase</fullName>
        <ecNumber evidence="5">2.3.1.50</ecNumber>
    </recommendedName>
</protein>
<dbReference type="InterPro" id="IPR015424">
    <property type="entry name" value="PyrdxlP-dep_Trfase"/>
</dbReference>
<dbReference type="FunCoup" id="A0A0D2WV27">
    <property type="interactions" value="552"/>
</dbReference>
<dbReference type="Gene3D" id="3.90.1150.10">
    <property type="entry name" value="Aspartate Aminotransferase, domain 1"/>
    <property type="match status" value="1"/>
</dbReference>
<dbReference type="InterPro" id="IPR015421">
    <property type="entry name" value="PyrdxlP-dep_Trfase_major"/>
</dbReference>
<dbReference type="AlphaFoldDB" id="A0A0D2WV27"/>
<evidence type="ECO:0000256" key="8">
    <source>
        <dbReference type="ARBA" id="ARBA00022919"/>
    </source>
</evidence>
<feature type="signal peptide" evidence="11">
    <location>
        <begin position="1"/>
        <end position="23"/>
    </location>
</feature>
<dbReference type="InParanoid" id="A0A0D2WV27"/>
<comment type="similarity">
    <text evidence="4">Belongs to the class-II pyridoxal-phosphate-dependent aminotransferase family.</text>
</comment>
<dbReference type="GO" id="GO:0046512">
    <property type="term" value="P:sphingosine biosynthetic process"/>
    <property type="evidence" value="ECO:0007669"/>
    <property type="project" value="TreeGrafter"/>
</dbReference>
<dbReference type="PANTHER" id="PTHR13693">
    <property type="entry name" value="CLASS II AMINOTRANSFERASE/8-AMINO-7-OXONONANOATE SYNTHASE"/>
    <property type="match status" value="1"/>
</dbReference>
<keyword evidence="9" id="KW-0443">Lipid metabolism</keyword>
<dbReference type="FunFam" id="3.40.640.10:FF:000049">
    <property type="entry name" value="serine palmitoyltransferase 1 isoform X1"/>
    <property type="match status" value="1"/>
</dbReference>
<keyword evidence="6 13" id="KW-0808">Transferase</keyword>
<evidence type="ECO:0000256" key="2">
    <source>
        <dbReference type="ARBA" id="ARBA00004760"/>
    </source>
</evidence>
<accession>A0A0D2WV27</accession>
<keyword evidence="14" id="KW-1185">Reference proteome</keyword>
<dbReference type="Pfam" id="PF00155">
    <property type="entry name" value="Aminotran_1_2"/>
    <property type="match status" value="1"/>
</dbReference>
<dbReference type="EC" id="2.3.1.50" evidence="5"/>
<dbReference type="GO" id="GO:0046513">
    <property type="term" value="P:ceramide biosynthetic process"/>
    <property type="evidence" value="ECO:0007669"/>
    <property type="project" value="TreeGrafter"/>
</dbReference>
<evidence type="ECO:0000313" key="14">
    <source>
        <dbReference type="Proteomes" id="UP000008743"/>
    </source>
</evidence>
<comment type="pathway">
    <text evidence="3">Sphingolipid metabolism.</text>
</comment>
<dbReference type="PANTHER" id="PTHR13693:SF2">
    <property type="entry name" value="SERINE PALMITOYLTRANSFERASE 1"/>
    <property type="match status" value="1"/>
</dbReference>
<dbReference type="SUPFAM" id="SSF53383">
    <property type="entry name" value="PLP-dependent transferases"/>
    <property type="match status" value="1"/>
</dbReference>
<keyword evidence="7" id="KW-0663">Pyridoxal phosphate</keyword>
<dbReference type="InterPro" id="IPR004839">
    <property type="entry name" value="Aminotransferase_I/II_large"/>
</dbReference>
<dbReference type="GO" id="GO:0005783">
    <property type="term" value="C:endoplasmic reticulum"/>
    <property type="evidence" value="ECO:0007669"/>
    <property type="project" value="TreeGrafter"/>
</dbReference>
<dbReference type="EMBL" id="KE346371">
    <property type="protein sequence ID" value="KJE96575.1"/>
    <property type="molecule type" value="Genomic_DNA"/>
</dbReference>
<dbReference type="eggNOG" id="KOG1358">
    <property type="taxonomic scope" value="Eukaryota"/>
</dbReference>
<dbReference type="PhylomeDB" id="A0A0D2WV27"/>
<evidence type="ECO:0000256" key="11">
    <source>
        <dbReference type="SAM" id="SignalP"/>
    </source>
</evidence>